<keyword evidence="1" id="KW-0812">Transmembrane</keyword>
<evidence type="ECO:0000256" key="1">
    <source>
        <dbReference type="SAM" id="Phobius"/>
    </source>
</evidence>
<evidence type="ECO:0000313" key="5">
    <source>
        <dbReference type="Proteomes" id="UP001258994"/>
    </source>
</evidence>
<protein>
    <submittedName>
        <fullName evidence="4">Serine hydrolase domain-containing protein</fullName>
        <ecNumber evidence="4">3.1.1.103</ecNumber>
    </submittedName>
</protein>
<dbReference type="InterPro" id="IPR050491">
    <property type="entry name" value="AmpC-like"/>
</dbReference>
<dbReference type="GO" id="GO:0016787">
    <property type="term" value="F:hydrolase activity"/>
    <property type="evidence" value="ECO:0007669"/>
    <property type="project" value="UniProtKB-KW"/>
</dbReference>
<dbReference type="Pfam" id="PF00144">
    <property type="entry name" value="Beta-lactamase"/>
    <property type="match status" value="1"/>
</dbReference>
<evidence type="ECO:0000313" key="4">
    <source>
        <dbReference type="EMBL" id="WNC73678.1"/>
    </source>
</evidence>
<dbReference type="Gene3D" id="3.40.710.10">
    <property type="entry name" value="DD-peptidase/beta-lactamase superfamily"/>
    <property type="match status" value="1"/>
</dbReference>
<evidence type="ECO:0000259" key="3">
    <source>
        <dbReference type="Pfam" id="PF00144"/>
    </source>
</evidence>
<feature type="chain" id="PRO_5045898519" evidence="2">
    <location>
        <begin position="25"/>
        <end position="619"/>
    </location>
</feature>
<reference evidence="5" key="1">
    <citation type="submission" date="2023-09" db="EMBL/GenBank/DDBJ databases">
        <authorList>
            <person name="Li S."/>
            <person name="Li X."/>
            <person name="Zhang C."/>
            <person name="Zhao Z."/>
        </authorList>
    </citation>
    <scope>NUCLEOTIDE SEQUENCE [LARGE SCALE GENOMIC DNA]</scope>
    <source>
        <strain evidence="5">SQ149</strain>
    </source>
</reference>
<feature type="transmembrane region" description="Helical" evidence="1">
    <location>
        <begin position="479"/>
        <end position="502"/>
    </location>
</feature>
<dbReference type="InterPro" id="IPR001466">
    <property type="entry name" value="Beta-lactam-related"/>
</dbReference>
<keyword evidence="5" id="KW-1185">Reference proteome</keyword>
<accession>A0ABY9TZ66</accession>
<keyword evidence="4" id="KW-0378">Hydrolase</keyword>
<organism evidence="4 5">
    <name type="scientific">Thalassotalea psychrophila</name>
    <dbReference type="NCBI Taxonomy" id="3065647"/>
    <lineage>
        <taxon>Bacteria</taxon>
        <taxon>Pseudomonadati</taxon>
        <taxon>Pseudomonadota</taxon>
        <taxon>Gammaproteobacteria</taxon>
        <taxon>Alteromonadales</taxon>
        <taxon>Colwelliaceae</taxon>
        <taxon>Thalassotalea</taxon>
    </lineage>
</organism>
<sequence>MKFLSIPFIIYCFLQLAISNIANANSELAKAQTLTQLNNNISKLMGESTLPSLAYTLVKKESIEEIKTLGFADLDTQKKANKNTLYRIGSVSKMFTSIAILKLIEQGRLHLDDEIKTLVPEIEFFNPWHDSHPIRVVHLLEHTTGWDEIALTEYAKKNNPEQTLIESLNYYPESRTSRWPAGTRSSYSNSGSAVAAYIIEKITEKSFESYIQETIFNPLKMHNTTYLYNEQVKQFGATSYMKNKAQAYKHLIYRPVGSINSTIEDMAKFTRMLLNNGKPILTAESIKRMRNSESTNTQEIANAYGLNNIPILLNNFLYHGHDGGVNGALADLRYLPSGNAGFVILTNSSNPSKLKQIREQIVSFQTQGLNKPEVFSEANQNKISTQLSGYYYTVNPRFELAHFLNRLVAVYKVTATEQALLFGGLIFNSKPKKFLPASETSFKSIENGLVTLAVADDPIDGQVIHYGDKVLKRTSAFAVYSQLVIGILWILSIILFIITLLISGINKIRRKKLSEIHKKLRTYPLLASFTALVMITVLILGMQNPYLNFGKIGVFSLMLMLGTICYAVFTLLAVYNLFKTSPNQLSKLTYSYHAVCSIIHLCTFSYLLYFGVIGIRVWA</sequence>
<feature type="signal peptide" evidence="2">
    <location>
        <begin position="1"/>
        <end position="24"/>
    </location>
</feature>
<keyword evidence="1" id="KW-1133">Transmembrane helix</keyword>
<dbReference type="SUPFAM" id="SSF56601">
    <property type="entry name" value="beta-lactamase/transpeptidase-like"/>
    <property type="match status" value="1"/>
</dbReference>
<proteinExistence type="predicted"/>
<gene>
    <name evidence="4" type="ORF">RGQ13_06715</name>
</gene>
<dbReference type="PANTHER" id="PTHR46825:SF9">
    <property type="entry name" value="BETA-LACTAMASE-RELATED DOMAIN-CONTAINING PROTEIN"/>
    <property type="match status" value="1"/>
</dbReference>
<dbReference type="PANTHER" id="PTHR46825">
    <property type="entry name" value="D-ALANYL-D-ALANINE-CARBOXYPEPTIDASE/ENDOPEPTIDASE AMPH"/>
    <property type="match status" value="1"/>
</dbReference>
<dbReference type="RefSeq" id="WP_348392789.1">
    <property type="nucleotide sequence ID" value="NZ_CP134145.1"/>
</dbReference>
<name>A0ABY9TZ66_9GAMM</name>
<dbReference type="EMBL" id="CP134145">
    <property type="protein sequence ID" value="WNC73678.1"/>
    <property type="molecule type" value="Genomic_DNA"/>
</dbReference>
<keyword evidence="1" id="KW-0472">Membrane</keyword>
<dbReference type="EC" id="3.1.1.103" evidence="4"/>
<dbReference type="InterPro" id="IPR012338">
    <property type="entry name" value="Beta-lactam/transpept-like"/>
</dbReference>
<feature type="transmembrane region" description="Helical" evidence="1">
    <location>
        <begin position="590"/>
        <end position="618"/>
    </location>
</feature>
<evidence type="ECO:0000256" key="2">
    <source>
        <dbReference type="SAM" id="SignalP"/>
    </source>
</evidence>
<feature type="domain" description="Beta-lactamase-related" evidence="3">
    <location>
        <begin position="37"/>
        <end position="355"/>
    </location>
</feature>
<keyword evidence="2" id="KW-0732">Signal</keyword>
<feature type="transmembrane region" description="Helical" evidence="1">
    <location>
        <begin position="554"/>
        <end position="578"/>
    </location>
</feature>
<dbReference type="Proteomes" id="UP001258994">
    <property type="component" value="Chromosome"/>
</dbReference>
<feature type="transmembrane region" description="Helical" evidence="1">
    <location>
        <begin position="523"/>
        <end position="542"/>
    </location>
</feature>